<dbReference type="AlphaFoldDB" id="A0A0L0G0N9"/>
<keyword evidence="5" id="KW-1185">Reference proteome</keyword>
<feature type="region of interest" description="Disordered" evidence="3">
    <location>
        <begin position="85"/>
        <end position="104"/>
    </location>
</feature>
<dbReference type="EMBL" id="KQ241909">
    <property type="protein sequence ID" value="KNC82620.1"/>
    <property type="molecule type" value="Genomic_DNA"/>
</dbReference>
<dbReference type="InterPro" id="IPR007763">
    <property type="entry name" value="NDUFA12"/>
</dbReference>
<dbReference type="GeneID" id="25905598"/>
<dbReference type="PANTHER" id="PTHR12910:SF2">
    <property type="entry name" value="NADH DEHYDROGENASE [UBIQUINONE] 1 ALPHA SUBCOMPLEX SUBUNIT 12"/>
    <property type="match status" value="1"/>
</dbReference>
<keyword evidence="2" id="KW-0249">Electron transport</keyword>
<dbReference type="RefSeq" id="XP_014156522.1">
    <property type="nucleotide sequence ID" value="XM_014301047.1"/>
</dbReference>
<keyword evidence="2" id="KW-0813">Transport</keyword>
<dbReference type="Pfam" id="PF05071">
    <property type="entry name" value="NDUFA12"/>
    <property type="match status" value="1"/>
</dbReference>
<dbReference type="GO" id="GO:0005743">
    <property type="term" value="C:mitochondrial inner membrane"/>
    <property type="evidence" value="ECO:0007669"/>
    <property type="project" value="UniProtKB-SubCell"/>
</dbReference>
<comment type="similarity">
    <text evidence="1 2">Belongs to the complex I NDUFA12 subunit family.</text>
</comment>
<name>A0A0L0G0N9_9EUKA</name>
<reference evidence="4 5" key="1">
    <citation type="submission" date="2011-02" db="EMBL/GenBank/DDBJ databases">
        <title>The Genome Sequence of Sphaeroforma arctica JP610.</title>
        <authorList>
            <consortium name="The Broad Institute Genome Sequencing Platform"/>
            <person name="Russ C."/>
            <person name="Cuomo C."/>
            <person name="Young S.K."/>
            <person name="Zeng Q."/>
            <person name="Gargeya S."/>
            <person name="Alvarado L."/>
            <person name="Berlin A."/>
            <person name="Chapman S.B."/>
            <person name="Chen Z."/>
            <person name="Freedman E."/>
            <person name="Gellesch M."/>
            <person name="Goldberg J."/>
            <person name="Griggs A."/>
            <person name="Gujja S."/>
            <person name="Heilman E."/>
            <person name="Heiman D."/>
            <person name="Howarth C."/>
            <person name="Mehta T."/>
            <person name="Neiman D."/>
            <person name="Pearson M."/>
            <person name="Roberts A."/>
            <person name="Saif S."/>
            <person name="Shea T."/>
            <person name="Shenoy N."/>
            <person name="Sisk P."/>
            <person name="Stolte C."/>
            <person name="Sykes S."/>
            <person name="White J."/>
            <person name="Yandava C."/>
            <person name="Burger G."/>
            <person name="Gray M.W."/>
            <person name="Holland P.W.H."/>
            <person name="King N."/>
            <person name="Lang F.B.F."/>
            <person name="Roger A.J."/>
            <person name="Ruiz-Trillo I."/>
            <person name="Haas B."/>
            <person name="Nusbaum C."/>
            <person name="Birren B."/>
        </authorList>
    </citation>
    <scope>NUCLEOTIDE SEQUENCE [LARGE SCALE GENOMIC DNA]</scope>
    <source>
        <strain evidence="4 5">JP610</strain>
    </source>
</reference>
<keyword evidence="2" id="KW-0496">Mitochondrion</keyword>
<keyword evidence="2" id="KW-0679">Respiratory chain</keyword>
<keyword evidence="2" id="KW-0999">Mitochondrion inner membrane</keyword>
<dbReference type="GO" id="GO:0045271">
    <property type="term" value="C:respiratory chain complex I"/>
    <property type="evidence" value="ECO:0007669"/>
    <property type="project" value="InterPro"/>
</dbReference>
<dbReference type="Proteomes" id="UP000054560">
    <property type="component" value="Unassembled WGS sequence"/>
</dbReference>
<protein>
    <recommendedName>
        <fullName evidence="2">NADH dehydrogenase [ubiquinone] 1 alpha subcomplex subunit 12</fullName>
    </recommendedName>
</protein>
<dbReference type="GO" id="GO:0006979">
    <property type="term" value="P:response to oxidative stress"/>
    <property type="evidence" value="ECO:0007669"/>
    <property type="project" value="TreeGrafter"/>
</dbReference>
<dbReference type="eggNOG" id="KOG3382">
    <property type="taxonomic scope" value="Eukaryota"/>
</dbReference>
<evidence type="ECO:0000313" key="5">
    <source>
        <dbReference type="Proteomes" id="UP000054560"/>
    </source>
</evidence>
<evidence type="ECO:0000256" key="1">
    <source>
        <dbReference type="ARBA" id="ARBA00007355"/>
    </source>
</evidence>
<dbReference type="STRING" id="667725.A0A0L0G0N9"/>
<dbReference type="PANTHER" id="PTHR12910">
    <property type="entry name" value="NADH-UBIQUINONE OXIDOREDUCTASE SUBUNIT B17.2"/>
    <property type="match status" value="1"/>
</dbReference>
<proteinExistence type="inferred from homology"/>
<comment type="function">
    <text evidence="2">Accessory subunit of the mitochondrial membrane respiratory chain NADH dehydrogenase (Complex I), that is believed not to be involved in catalysis. Complex I functions in the transfer of electrons from NADH to the respiratory chain. The immediate electron acceptor for the enzyme is believed to be ubiquinone.</text>
</comment>
<accession>A0A0L0G0N9</accession>
<evidence type="ECO:0000256" key="2">
    <source>
        <dbReference type="RuleBase" id="RU363103"/>
    </source>
</evidence>
<evidence type="ECO:0000313" key="4">
    <source>
        <dbReference type="EMBL" id="KNC82620.1"/>
    </source>
</evidence>
<sequence length="128" mass="14775">MSKFLNRIKELGGIKGMVDKGWKYKELRTGTLIGTDANGNRYFQDKSYIFGRSRFADVKAKDPTSIAPEWHRWLHYMTDDPPSQSPVWHPKWESSPKKWAAGTGSKNEYVPFRTTAKKVHEWDPNAST</sequence>
<organism evidence="4 5">
    <name type="scientific">Sphaeroforma arctica JP610</name>
    <dbReference type="NCBI Taxonomy" id="667725"/>
    <lineage>
        <taxon>Eukaryota</taxon>
        <taxon>Ichthyosporea</taxon>
        <taxon>Ichthyophonida</taxon>
        <taxon>Sphaeroforma</taxon>
    </lineage>
</organism>
<keyword evidence="2" id="KW-0472">Membrane</keyword>
<dbReference type="OrthoDB" id="274641at2759"/>
<evidence type="ECO:0000256" key="3">
    <source>
        <dbReference type="SAM" id="MobiDB-lite"/>
    </source>
</evidence>
<gene>
    <name evidence="4" type="ORF">SARC_05094</name>
</gene>
<comment type="subcellular location">
    <subcellularLocation>
        <location evidence="2">Mitochondrion inner membrane</location>
        <topology evidence="2">Peripheral membrane protein</topology>
        <orientation evidence="2">Matrix side</orientation>
    </subcellularLocation>
</comment>